<evidence type="ECO:0000259" key="18">
    <source>
        <dbReference type="Pfam" id="PF02773"/>
    </source>
</evidence>
<evidence type="ECO:0000256" key="11">
    <source>
        <dbReference type="ARBA" id="ARBA00022842"/>
    </source>
</evidence>
<organism evidence="19 20">
    <name type="scientific">Ehrlichia minasensis</name>
    <dbReference type="NCBI Taxonomy" id="1242993"/>
    <lineage>
        <taxon>Bacteria</taxon>
        <taxon>Pseudomonadati</taxon>
        <taxon>Pseudomonadota</taxon>
        <taxon>Alphaproteobacteria</taxon>
        <taxon>Rickettsiales</taxon>
        <taxon>Anaplasmataceae</taxon>
        <taxon>Ehrlichia</taxon>
    </lineage>
</organism>
<dbReference type="Pfam" id="PF02772">
    <property type="entry name" value="S-AdoMet_synt_M"/>
    <property type="match status" value="1"/>
</dbReference>
<dbReference type="NCBIfam" id="TIGR01034">
    <property type="entry name" value="metK"/>
    <property type="match status" value="1"/>
</dbReference>
<dbReference type="InterPro" id="IPR022631">
    <property type="entry name" value="ADOMET_SYNTHASE_CS"/>
</dbReference>
<evidence type="ECO:0000259" key="17">
    <source>
        <dbReference type="Pfam" id="PF02772"/>
    </source>
</evidence>
<evidence type="ECO:0000256" key="15">
    <source>
        <dbReference type="RuleBase" id="RU004462"/>
    </source>
</evidence>
<comment type="caution">
    <text evidence="19">The sequence shown here is derived from an EMBL/GenBank/DDBJ whole genome shotgun (WGS) entry which is preliminary data.</text>
</comment>
<evidence type="ECO:0000313" key="19">
    <source>
        <dbReference type="EMBL" id="RZB12845.1"/>
    </source>
</evidence>
<evidence type="ECO:0000313" key="20">
    <source>
        <dbReference type="Proteomes" id="UP000293377"/>
    </source>
</evidence>
<dbReference type="Gene3D" id="3.30.300.10">
    <property type="match status" value="3"/>
</dbReference>
<dbReference type="PIRSF" id="PIRSF000497">
    <property type="entry name" value="MAT"/>
    <property type="match status" value="1"/>
</dbReference>
<feature type="domain" description="S-adenosylmethionine synthetase central" evidence="17">
    <location>
        <begin position="120"/>
        <end position="235"/>
    </location>
</feature>
<evidence type="ECO:0000256" key="4">
    <source>
        <dbReference type="ARBA" id="ARBA00009685"/>
    </source>
</evidence>
<evidence type="ECO:0000256" key="6">
    <source>
        <dbReference type="ARBA" id="ARBA00022563"/>
    </source>
</evidence>
<dbReference type="AlphaFoldDB" id="A0A4Q6I4N2"/>
<dbReference type="GO" id="GO:0005737">
    <property type="term" value="C:cytoplasm"/>
    <property type="evidence" value="ECO:0007669"/>
    <property type="project" value="UniProtKB-SubCell"/>
</dbReference>
<protein>
    <recommendedName>
        <fullName evidence="5 13">Methionine adenosyltransferase</fullName>
        <ecNumber evidence="5 13">2.5.1.6</ecNumber>
    </recommendedName>
</protein>
<dbReference type="InterPro" id="IPR022636">
    <property type="entry name" value="S-AdoMet_synthetase_sfam"/>
</dbReference>
<dbReference type="STRING" id="1242993.ehr_00559"/>
<proteinExistence type="inferred from homology"/>
<dbReference type="Pfam" id="PF02773">
    <property type="entry name" value="S-AdoMet_synt_C"/>
    <property type="match status" value="1"/>
</dbReference>
<evidence type="ECO:0000256" key="1">
    <source>
        <dbReference type="ARBA" id="ARBA00001946"/>
    </source>
</evidence>
<dbReference type="PANTHER" id="PTHR11964">
    <property type="entry name" value="S-ADENOSYLMETHIONINE SYNTHETASE"/>
    <property type="match status" value="1"/>
</dbReference>
<keyword evidence="9" id="KW-0547">Nucleotide-binding</keyword>
<evidence type="ECO:0000256" key="14">
    <source>
        <dbReference type="RuleBase" id="RU000542"/>
    </source>
</evidence>
<dbReference type="UniPathway" id="UPA00315">
    <property type="reaction ID" value="UER00080"/>
</dbReference>
<comment type="subcellular location">
    <subcellularLocation>
        <location evidence="14">Cytoplasm</location>
    </subcellularLocation>
</comment>
<keyword evidence="12 14" id="KW-0630">Potassium</keyword>
<evidence type="ECO:0000256" key="13">
    <source>
        <dbReference type="NCBIfam" id="TIGR01034"/>
    </source>
</evidence>
<evidence type="ECO:0000256" key="12">
    <source>
        <dbReference type="ARBA" id="ARBA00022958"/>
    </source>
</evidence>
<evidence type="ECO:0000256" key="9">
    <source>
        <dbReference type="ARBA" id="ARBA00022741"/>
    </source>
</evidence>
<evidence type="ECO:0000256" key="5">
    <source>
        <dbReference type="ARBA" id="ARBA00012828"/>
    </source>
</evidence>
<dbReference type="EC" id="2.5.1.6" evidence="5 13"/>
<dbReference type="CDD" id="cd18079">
    <property type="entry name" value="S-AdoMet_synt"/>
    <property type="match status" value="1"/>
</dbReference>
<dbReference type="GO" id="GO:0006730">
    <property type="term" value="P:one-carbon metabolic process"/>
    <property type="evidence" value="ECO:0007669"/>
    <property type="project" value="UniProtKB-KW"/>
</dbReference>
<evidence type="ECO:0000259" key="16">
    <source>
        <dbReference type="Pfam" id="PF00438"/>
    </source>
</evidence>
<keyword evidence="8 14" id="KW-0479">Metal-binding</keyword>
<dbReference type="InterPro" id="IPR022630">
    <property type="entry name" value="S-AdoMet_synt_C"/>
</dbReference>
<evidence type="ECO:0000256" key="2">
    <source>
        <dbReference type="ARBA" id="ARBA00001958"/>
    </source>
</evidence>
<dbReference type="PROSITE" id="PS00377">
    <property type="entry name" value="ADOMET_SYNTHASE_2"/>
    <property type="match status" value="1"/>
</dbReference>
<comment type="subunit">
    <text evidence="14">Homotetramer.</text>
</comment>
<comment type="pathway">
    <text evidence="3">Amino-acid biosynthesis; S-adenosyl-L-methionine biosynthesis; S-adenosyl-L-methionine from L-methionine: step 1/1.</text>
</comment>
<keyword evidence="11 14" id="KW-0460">Magnesium</keyword>
<evidence type="ECO:0000256" key="7">
    <source>
        <dbReference type="ARBA" id="ARBA00022679"/>
    </source>
</evidence>
<dbReference type="InterPro" id="IPR002133">
    <property type="entry name" value="S-AdoMet_synthetase"/>
</dbReference>
<evidence type="ECO:0000256" key="3">
    <source>
        <dbReference type="ARBA" id="ARBA00005224"/>
    </source>
</evidence>
<keyword evidence="20" id="KW-1185">Reference proteome</keyword>
<dbReference type="Pfam" id="PF00438">
    <property type="entry name" value="S-AdoMet_synt_N"/>
    <property type="match status" value="1"/>
</dbReference>
<dbReference type="RefSeq" id="WP_129992559.1">
    <property type="nucleotide sequence ID" value="NZ_QOHL01000006.1"/>
</dbReference>
<name>A0A4Q6I4N2_9RICK</name>
<keyword evidence="6" id="KW-0554">One-carbon metabolism</keyword>
<feature type="domain" description="S-adenosylmethionine synthetase N-terminal" evidence="16">
    <location>
        <begin position="11"/>
        <end position="107"/>
    </location>
</feature>
<dbReference type="EMBL" id="QOHL01000006">
    <property type="protein sequence ID" value="RZB12845.1"/>
    <property type="molecule type" value="Genomic_DNA"/>
</dbReference>
<accession>A0A4Q6I4N2</accession>
<reference evidence="19 20" key="1">
    <citation type="submission" date="2018-06" db="EMBL/GenBank/DDBJ databases">
        <title>Complete Genome Sequence of Ehrlichia minasensis Isolated From Cattle.</title>
        <authorList>
            <person name="Aguiar D.M."/>
            <person name="Araujo J.P.A.Jr."/>
            <person name="Nakazato L."/>
            <person name="Bard E."/>
            <person name="Cabezas-Cruz A."/>
        </authorList>
    </citation>
    <scope>NUCLEOTIDE SEQUENCE [LARGE SCALE GENOMIC DNA]</scope>
    <source>
        <strain evidence="19 20">B11</strain>
    </source>
</reference>
<gene>
    <name evidence="19" type="ORF">DRF75_01905</name>
</gene>
<comment type="cofactor">
    <cofactor evidence="1">
        <name>Mg(2+)</name>
        <dbReference type="ChEBI" id="CHEBI:18420"/>
    </cofactor>
</comment>
<dbReference type="GO" id="GO:0005524">
    <property type="term" value="F:ATP binding"/>
    <property type="evidence" value="ECO:0007669"/>
    <property type="project" value="UniProtKB-KW"/>
</dbReference>
<dbReference type="Proteomes" id="UP000293377">
    <property type="component" value="Unassembled WGS sequence"/>
</dbReference>
<comment type="similarity">
    <text evidence="4 15">Belongs to the AdoMet synthase family.</text>
</comment>
<dbReference type="InterPro" id="IPR022628">
    <property type="entry name" value="S-AdoMet_synt_N"/>
</dbReference>
<dbReference type="GO" id="GO:0046872">
    <property type="term" value="F:metal ion binding"/>
    <property type="evidence" value="ECO:0007669"/>
    <property type="project" value="UniProtKB-KW"/>
</dbReference>
<keyword evidence="7 19" id="KW-0808">Transferase</keyword>
<comment type="cofactor">
    <cofactor evidence="2">
        <name>K(+)</name>
        <dbReference type="ChEBI" id="CHEBI:29103"/>
    </cofactor>
</comment>
<dbReference type="PROSITE" id="PS00376">
    <property type="entry name" value="ADOMET_SYNTHASE_1"/>
    <property type="match status" value="1"/>
</dbReference>
<dbReference type="GO" id="GO:0004478">
    <property type="term" value="F:methionine adenosyltransferase activity"/>
    <property type="evidence" value="ECO:0007669"/>
    <property type="project" value="UniProtKB-UniRule"/>
</dbReference>
<evidence type="ECO:0000256" key="8">
    <source>
        <dbReference type="ARBA" id="ARBA00022723"/>
    </source>
</evidence>
<evidence type="ECO:0000256" key="10">
    <source>
        <dbReference type="ARBA" id="ARBA00022840"/>
    </source>
</evidence>
<sequence length="394" mass="43626">MFHYQNCSSEYIITSESVSSGHPDKIADQISDAILDYYISLNPIVHAAIETLVTKNKVIVSGEICGVNVNNSDIEYITRQVIKDIGYEQDGFHWEHVVIEILIHEQSQDIFVGVNFGKNQGAGDQGIVYGYAINETEAFMPASIFYSHLILKNVISAVKNFKIPNLGPDAKTQVTLLYENNVPVKAYNIVLSIQHSEDLSQSQIRDIVYPYVKNSLPDGWMCSDSDFLVNPAGRFVIGGPVGDCGLTGRKIMIDTYGGHIPHGGGAFSGKDPSKVDRSAAYMARYLAKNVVSAKLASQCLVQLSYAIGISRPISFYVNTFGTGVVSDNVIKSFIQNNIDLSPYGICKHLMLLNPIYKITSCYGHFGRIPDENGSFSWEKEDFALKLRNEFYLNS</sequence>
<dbReference type="SUPFAM" id="SSF55973">
    <property type="entry name" value="S-adenosylmethionine synthetase"/>
    <property type="match status" value="3"/>
</dbReference>
<dbReference type="GO" id="GO:0006556">
    <property type="term" value="P:S-adenosylmethionine biosynthetic process"/>
    <property type="evidence" value="ECO:0007669"/>
    <property type="project" value="UniProtKB-UniRule"/>
</dbReference>
<keyword evidence="10" id="KW-0067">ATP-binding</keyword>
<feature type="domain" description="S-adenosylmethionine synthetase C-terminal" evidence="18">
    <location>
        <begin position="237"/>
        <end position="379"/>
    </location>
</feature>
<dbReference type="InterPro" id="IPR022629">
    <property type="entry name" value="S-AdoMet_synt_central"/>
</dbReference>